<dbReference type="Proteomes" id="UP000032414">
    <property type="component" value="Chromosome I"/>
</dbReference>
<dbReference type="RefSeq" id="WP_045100020.1">
    <property type="nucleotide sequence ID" value="NZ_FMVN01000005.1"/>
</dbReference>
<accession>A0A098GHB0</accession>
<dbReference type="InterPro" id="IPR002500">
    <property type="entry name" value="PAPS_reduct_dom"/>
</dbReference>
<evidence type="ECO:0000313" key="2">
    <source>
        <dbReference type="EMBL" id="CEG61849.1"/>
    </source>
</evidence>
<evidence type="ECO:0000313" key="3">
    <source>
        <dbReference type="EMBL" id="SCY25409.1"/>
    </source>
</evidence>
<evidence type="ECO:0000313" key="4">
    <source>
        <dbReference type="Proteomes" id="UP000032414"/>
    </source>
</evidence>
<reference evidence="2" key="2">
    <citation type="submission" date="2014-09" db="EMBL/GenBank/DDBJ databases">
        <authorList>
            <person name="GOMEZ-VALERO Laura"/>
        </authorList>
    </citation>
    <scope>NUCLEOTIDE SEQUENCE</scope>
    <source>
        <strain evidence="2">ATCC33218</strain>
    </source>
</reference>
<dbReference type="AlphaFoldDB" id="A0A098GHB0"/>
<dbReference type="Proteomes" id="UP000182998">
    <property type="component" value="Unassembled WGS sequence"/>
</dbReference>
<dbReference type="InterPro" id="IPR014729">
    <property type="entry name" value="Rossmann-like_a/b/a_fold"/>
</dbReference>
<dbReference type="GO" id="GO:0003824">
    <property type="term" value="F:catalytic activity"/>
    <property type="evidence" value="ECO:0007669"/>
    <property type="project" value="InterPro"/>
</dbReference>
<sequence length="267" mass="30095">MPLASTKCDNSLVDTERLLDTHREMQYIIIGNFGNHSLAVMQALIERGKTGIHFVYVNTGWAASSWAERVSACSDYAKSQGVEVHPLNAQATFLQMVMDRKQFPSPKFQWCASFLKGLALLDFLDEFDPACEAIVVSGKRQCDSRRYANLQEFEQEDDLYQGRTVWYPLWQTTNHEFTELIQRTGFTLLPHQSLECNPCIHVKENELSSLDPSSIERLEALEQAVGETMYSFPIRSLCKSESPSPPPGSLNLQQFDLGCGSPWGCGE</sequence>
<reference evidence="3 5" key="3">
    <citation type="submission" date="2016-10" db="EMBL/GenBank/DDBJ databases">
        <authorList>
            <person name="Varghese N."/>
            <person name="Submissions S."/>
        </authorList>
    </citation>
    <scope>NUCLEOTIDE SEQUENCE [LARGE SCALE GENOMIC DNA]</scope>
    <source>
        <strain evidence="3 5">ATCC 33218</strain>
    </source>
</reference>
<dbReference type="Gene3D" id="3.40.50.620">
    <property type="entry name" value="HUPs"/>
    <property type="match status" value="1"/>
</dbReference>
<proteinExistence type="predicted"/>
<name>A0A098GHB0_LEGMI</name>
<organism evidence="2 4">
    <name type="scientific">Legionella micdadei</name>
    <name type="common">Tatlockia micdadei</name>
    <dbReference type="NCBI Taxonomy" id="451"/>
    <lineage>
        <taxon>Bacteria</taxon>
        <taxon>Pseudomonadati</taxon>
        <taxon>Pseudomonadota</taxon>
        <taxon>Gammaproteobacteria</taxon>
        <taxon>Legionellales</taxon>
        <taxon>Legionellaceae</taxon>
        <taxon>Legionella</taxon>
    </lineage>
</organism>
<gene>
    <name evidence="2" type="ORF">LMI_2588</name>
    <name evidence="3" type="ORF">SAMN02982997_01223</name>
</gene>
<evidence type="ECO:0000259" key="1">
    <source>
        <dbReference type="Pfam" id="PF01507"/>
    </source>
</evidence>
<reference evidence="4" key="1">
    <citation type="submission" date="2014-09" db="EMBL/GenBank/DDBJ databases">
        <authorList>
            <person name="Gomez-Valero L."/>
        </authorList>
    </citation>
    <scope>NUCLEOTIDE SEQUENCE [LARGE SCALE GENOMIC DNA]</scope>
    <source>
        <strain evidence="4">ATCC33218</strain>
    </source>
</reference>
<dbReference type="KEGG" id="tmc:LMI_2588"/>
<dbReference type="EMBL" id="FMVN01000005">
    <property type="protein sequence ID" value="SCY25409.1"/>
    <property type="molecule type" value="Genomic_DNA"/>
</dbReference>
<dbReference type="HOGENOM" id="CLU_1150750_0_0_6"/>
<keyword evidence="5" id="KW-1185">Reference proteome</keyword>
<dbReference type="PATRIC" id="fig|451.8.peg.2670"/>
<dbReference type="Pfam" id="PF01507">
    <property type="entry name" value="PAPS_reduct"/>
    <property type="match status" value="1"/>
</dbReference>
<evidence type="ECO:0000313" key="5">
    <source>
        <dbReference type="Proteomes" id="UP000182998"/>
    </source>
</evidence>
<dbReference type="SUPFAM" id="SSF52402">
    <property type="entry name" value="Adenine nucleotide alpha hydrolases-like"/>
    <property type="match status" value="1"/>
</dbReference>
<feature type="domain" description="Phosphoadenosine phosphosulphate reductase" evidence="1">
    <location>
        <begin position="29"/>
        <end position="186"/>
    </location>
</feature>
<dbReference type="EMBL" id="LN614830">
    <property type="protein sequence ID" value="CEG61849.1"/>
    <property type="molecule type" value="Genomic_DNA"/>
</dbReference>
<protein>
    <submittedName>
        <fullName evidence="3">Phosphoadenosine phosphosulfate reductase family protein</fullName>
    </submittedName>
</protein>
<dbReference type="STRING" id="451.B6N58_03285"/>